<proteinExistence type="predicted"/>
<accession>A0AAN9LZ36</accession>
<name>A0AAN9LZ36_PHACN</name>
<evidence type="ECO:0000313" key="1">
    <source>
        <dbReference type="EMBL" id="KAK7342427.1"/>
    </source>
</evidence>
<evidence type="ECO:0000313" key="2">
    <source>
        <dbReference type="Proteomes" id="UP001374584"/>
    </source>
</evidence>
<sequence length="136" mass="15266">MCDLSNGWSFLDRLSYVMSLVSINRVPWWSHFSHSPLFLLLLCPSGDQVFTISREVTTLSSSSAISSKMYEVVDVSPFIDVFSSDSRSPRDTMVSFHLSSLVGERGVGTEDVSPFVRIIAKGEKLDEARIHNVEYK</sequence>
<organism evidence="1 2">
    <name type="scientific">Phaseolus coccineus</name>
    <name type="common">Scarlet runner bean</name>
    <name type="synonym">Phaseolus multiflorus</name>
    <dbReference type="NCBI Taxonomy" id="3886"/>
    <lineage>
        <taxon>Eukaryota</taxon>
        <taxon>Viridiplantae</taxon>
        <taxon>Streptophyta</taxon>
        <taxon>Embryophyta</taxon>
        <taxon>Tracheophyta</taxon>
        <taxon>Spermatophyta</taxon>
        <taxon>Magnoliopsida</taxon>
        <taxon>eudicotyledons</taxon>
        <taxon>Gunneridae</taxon>
        <taxon>Pentapetalae</taxon>
        <taxon>rosids</taxon>
        <taxon>fabids</taxon>
        <taxon>Fabales</taxon>
        <taxon>Fabaceae</taxon>
        <taxon>Papilionoideae</taxon>
        <taxon>50 kb inversion clade</taxon>
        <taxon>NPAAA clade</taxon>
        <taxon>indigoferoid/millettioid clade</taxon>
        <taxon>Phaseoleae</taxon>
        <taxon>Phaseolus</taxon>
    </lineage>
</organism>
<dbReference type="Proteomes" id="UP001374584">
    <property type="component" value="Unassembled WGS sequence"/>
</dbReference>
<reference evidence="1 2" key="1">
    <citation type="submission" date="2024-01" db="EMBL/GenBank/DDBJ databases">
        <title>The genomes of 5 underutilized Papilionoideae crops provide insights into root nodulation and disease resistanc.</title>
        <authorList>
            <person name="Jiang F."/>
        </authorList>
    </citation>
    <scope>NUCLEOTIDE SEQUENCE [LARGE SCALE GENOMIC DNA]</scope>
    <source>
        <strain evidence="1">JINMINGXINNONG_FW02</strain>
        <tissue evidence="1">Leaves</tissue>
    </source>
</reference>
<keyword evidence="2" id="KW-1185">Reference proteome</keyword>
<gene>
    <name evidence="1" type="ORF">VNO80_25379</name>
</gene>
<protein>
    <submittedName>
        <fullName evidence="1">Uncharacterized protein</fullName>
    </submittedName>
</protein>
<dbReference type="EMBL" id="JAYMYR010000009">
    <property type="protein sequence ID" value="KAK7342427.1"/>
    <property type="molecule type" value="Genomic_DNA"/>
</dbReference>
<comment type="caution">
    <text evidence="1">The sequence shown here is derived from an EMBL/GenBank/DDBJ whole genome shotgun (WGS) entry which is preliminary data.</text>
</comment>
<dbReference type="AlphaFoldDB" id="A0AAN9LZ36"/>